<organism evidence="2 3">
    <name type="scientific">Nocardiopsis mwathae</name>
    <dbReference type="NCBI Taxonomy" id="1472723"/>
    <lineage>
        <taxon>Bacteria</taxon>
        <taxon>Bacillati</taxon>
        <taxon>Actinomycetota</taxon>
        <taxon>Actinomycetes</taxon>
        <taxon>Streptosporangiales</taxon>
        <taxon>Nocardiopsidaceae</taxon>
        <taxon>Nocardiopsis</taxon>
    </lineage>
</organism>
<keyword evidence="1" id="KW-0472">Membrane</keyword>
<reference evidence="2 3" key="1">
    <citation type="submission" date="2020-08" db="EMBL/GenBank/DDBJ databases">
        <title>Sequencing the genomes of 1000 actinobacteria strains.</title>
        <authorList>
            <person name="Klenk H.-P."/>
        </authorList>
    </citation>
    <scope>NUCLEOTIDE SEQUENCE [LARGE SCALE GENOMIC DNA]</scope>
    <source>
        <strain evidence="2 3">DSM 46659</strain>
    </source>
</reference>
<name>A0A7X0D6A1_9ACTN</name>
<accession>A0A7X0D6A1</accession>
<gene>
    <name evidence="2" type="ORF">HNR23_001949</name>
</gene>
<proteinExistence type="predicted"/>
<feature type="transmembrane region" description="Helical" evidence="1">
    <location>
        <begin position="22"/>
        <end position="40"/>
    </location>
</feature>
<protein>
    <submittedName>
        <fullName evidence="2">Putative membrane protein</fullName>
    </submittedName>
</protein>
<evidence type="ECO:0000313" key="2">
    <source>
        <dbReference type="EMBL" id="MBB6171889.1"/>
    </source>
</evidence>
<comment type="caution">
    <text evidence="2">The sequence shown here is derived from an EMBL/GenBank/DDBJ whole genome shotgun (WGS) entry which is preliminary data.</text>
</comment>
<keyword evidence="1" id="KW-0812">Transmembrane</keyword>
<sequence>MNAWCEVMGMSWGHGLMQASTWVFWSLVIVGFVLLVRYAVRESRGDAARTWRKAAEQTLGERFARGEIDTYEYRERLSELRSAMGRDSP</sequence>
<dbReference type="AlphaFoldDB" id="A0A7X0D6A1"/>
<dbReference type="RefSeq" id="WP_221308078.1">
    <property type="nucleotide sequence ID" value="NZ_JACHDS010000001.1"/>
</dbReference>
<keyword evidence="3" id="KW-1185">Reference proteome</keyword>
<evidence type="ECO:0000313" key="3">
    <source>
        <dbReference type="Proteomes" id="UP000546642"/>
    </source>
</evidence>
<dbReference type="Proteomes" id="UP000546642">
    <property type="component" value="Unassembled WGS sequence"/>
</dbReference>
<keyword evidence="1" id="KW-1133">Transmembrane helix</keyword>
<dbReference type="EMBL" id="JACHDS010000001">
    <property type="protein sequence ID" value="MBB6171889.1"/>
    <property type="molecule type" value="Genomic_DNA"/>
</dbReference>
<evidence type="ECO:0000256" key="1">
    <source>
        <dbReference type="SAM" id="Phobius"/>
    </source>
</evidence>